<accession>A0A4R5KRG7</accession>
<dbReference type="Pfam" id="PF03323">
    <property type="entry name" value="GerA"/>
    <property type="match status" value="1"/>
</dbReference>
<evidence type="ECO:0000313" key="5">
    <source>
        <dbReference type="EMBL" id="TDF97982.1"/>
    </source>
</evidence>
<organism evidence="5 6">
    <name type="scientific">Paenibacillus piri</name>
    <dbReference type="NCBI Taxonomy" id="2547395"/>
    <lineage>
        <taxon>Bacteria</taxon>
        <taxon>Bacillati</taxon>
        <taxon>Bacillota</taxon>
        <taxon>Bacilli</taxon>
        <taxon>Bacillales</taxon>
        <taxon>Paenibacillaceae</taxon>
        <taxon>Paenibacillus</taxon>
    </lineage>
</organism>
<dbReference type="InterPro" id="IPR050768">
    <property type="entry name" value="UPF0353/GerABKA_families"/>
</dbReference>
<dbReference type="PANTHER" id="PTHR22550:SF5">
    <property type="entry name" value="LEUCINE ZIPPER PROTEIN 4"/>
    <property type="match status" value="1"/>
</dbReference>
<dbReference type="InterPro" id="IPR004995">
    <property type="entry name" value="Spore_Ger"/>
</dbReference>
<feature type="transmembrane region" description="Helical" evidence="4">
    <location>
        <begin position="401"/>
        <end position="431"/>
    </location>
</feature>
<dbReference type="GO" id="GO:0009847">
    <property type="term" value="P:spore germination"/>
    <property type="evidence" value="ECO:0007669"/>
    <property type="project" value="InterPro"/>
</dbReference>
<sequence>MSIYSWLKNTRKKKLLTPQKTSDSAIPGLNGHDHDGEPSAQMDERLQWFKQKLLQCSDTVIHTFIAGPQIKCTLIYLKGMVDRKVIQQDVLKTIINFDSSLSAEAFSNLIFDQLHVPVDNVKVLHSIDKALAGILGGNALLLVDGDERMLEIAVTAFEKRSIEEAPNESVIRGPREAFIENLDVNLSLMRRRLQTESFKSEVMKIGTETQTKVVVAYLQGICKQELVDEIKKRLSSIEFDGVLDTGYLEEFIEDNPYSPFPQIQYTERPDVAVASLLEGRVAVIVDGSPNAILAPVTFFMFMQAAEDYYQRYVAASWIRWIRYVFLFASLLLPSLYIAITTVHPEVIPERLLRTIAASREIVPFPALVEAFIMEIFFEALREAAVRIPKSVGQAVSIIGALIIGTAAVQAGIVSAVMVIIVSLTGISSFIIPHFDLGLSFRLLRFPMMILAGTFGLFGIVCGLILFYLHLIELSSFGVPYLSPIAPMRFSDLKDILVRAPWWRMRTRPGLSGSNRQRQPVYSRKWAKPPEEGD</sequence>
<evidence type="ECO:0000313" key="6">
    <source>
        <dbReference type="Proteomes" id="UP000295636"/>
    </source>
</evidence>
<keyword evidence="6" id="KW-1185">Reference proteome</keyword>
<proteinExistence type="inferred from homology"/>
<evidence type="ECO:0000256" key="4">
    <source>
        <dbReference type="SAM" id="Phobius"/>
    </source>
</evidence>
<evidence type="ECO:0000256" key="3">
    <source>
        <dbReference type="SAM" id="MobiDB-lite"/>
    </source>
</evidence>
<reference evidence="5 6" key="1">
    <citation type="submission" date="2019-03" db="EMBL/GenBank/DDBJ databases">
        <title>This is whole genome sequence of Paenibacillus sp MS74 strain.</title>
        <authorList>
            <person name="Trinh H.N."/>
        </authorList>
    </citation>
    <scope>NUCLEOTIDE SEQUENCE [LARGE SCALE GENOMIC DNA]</scope>
    <source>
        <strain evidence="5 6">MS74</strain>
    </source>
</reference>
<comment type="similarity">
    <text evidence="1">Belongs to the GerABKA family.</text>
</comment>
<keyword evidence="4" id="KW-0812">Transmembrane</keyword>
<dbReference type="PANTHER" id="PTHR22550">
    <property type="entry name" value="SPORE GERMINATION PROTEIN"/>
    <property type="match status" value="1"/>
</dbReference>
<dbReference type="EMBL" id="SMRT01000004">
    <property type="protein sequence ID" value="TDF97982.1"/>
    <property type="molecule type" value="Genomic_DNA"/>
</dbReference>
<gene>
    <name evidence="5" type="ORF">E1757_10710</name>
</gene>
<dbReference type="GO" id="GO:0016020">
    <property type="term" value="C:membrane"/>
    <property type="evidence" value="ECO:0007669"/>
    <property type="project" value="InterPro"/>
</dbReference>
<feature type="region of interest" description="Disordered" evidence="3">
    <location>
        <begin position="510"/>
        <end position="533"/>
    </location>
</feature>
<evidence type="ECO:0000256" key="1">
    <source>
        <dbReference type="ARBA" id="ARBA00005278"/>
    </source>
</evidence>
<feature type="transmembrane region" description="Helical" evidence="4">
    <location>
        <begin position="320"/>
        <end position="341"/>
    </location>
</feature>
<dbReference type="PIRSF" id="PIRSF005690">
    <property type="entry name" value="GerBA"/>
    <property type="match status" value="1"/>
</dbReference>
<dbReference type="Proteomes" id="UP000295636">
    <property type="component" value="Unassembled WGS sequence"/>
</dbReference>
<keyword evidence="4" id="KW-1133">Transmembrane helix</keyword>
<keyword evidence="2 4" id="KW-0472">Membrane</keyword>
<feature type="transmembrane region" description="Helical" evidence="4">
    <location>
        <begin position="443"/>
        <end position="468"/>
    </location>
</feature>
<protein>
    <submittedName>
        <fullName evidence="5">Spore germination protein</fullName>
    </submittedName>
</protein>
<dbReference type="AlphaFoldDB" id="A0A4R5KRG7"/>
<evidence type="ECO:0000256" key="2">
    <source>
        <dbReference type="ARBA" id="ARBA00023136"/>
    </source>
</evidence>
<name>A0A4R5KRG7_9BACL</name>
<dbReference type="OrthoDB" id="1726708at2"/>
<comment type="caution">
    <text evidence="5">The sequence shown here is derived from an EMBL/GenBank/DDBJ whole genome shotgun (WGS) entry which is preliminary data.</text>
</comment>